<accession>A0A0C9UWG3</accession>
<dbReference type="InterPro" id="IPR002641">
    <property type="entry name" value="PNPLA_dom"/>
</dbReference>
<reference evidence="6 7" key="1">
    <citation type="submission" date="2014-06" db="EMBL/GenBank/DDBJ databases">
        <title>Evolutionary Origins and Diversification of the Mycorrhizal Mutualists.</title>
        <authorList>
            <consortium name="DOE Joint Genome Institute"/>
            <consortium name="Mycorrhizal Genomics Consortium"/>
            <person name="Kohler A."/>
            <person name="Kuo A."/>
            <person name="Nagy L.G."/>
            <person name="Floudas D."/>
            <person name="Copeland A."/>
            <person name="Barry K.W."/>
            <person name="Cichocki N."/>
            <person name="Veneault-Fourrey C."/>
            <person name="LaButti K."/>
            <person name="Lindquist E.A."/>
            <person name="Lipzen A."/>
            <person name="Lundell T."/>
            <person name="Morin E."/>
            <person name="Murat C."/>
            <person name="Riley R."/>
            <person name="Ohm R."/>
            <person name="Sun H."/>
            <person name="Tunlid A."/>
            <person name="Henrissat B."/>
            <person name="Grigoriev I.V."/>
            <person name="Hibbett D.S."/>
            <person name="Martin F."/>
        </authorList>
    </citation>
    <scope>NUCLEOTIDE SEQUENCE [LARGE SCALE GENOMIC DNA]</scope>
    <source>
        <strain evidence="6 7">SS14</strain>
    </source>
</reference>
<keyword evidence="3" id="KW-0443">Lipid metabolism</keyword>
<keyword evidence="7" id="KW-1185">Reference proteome</keyword>
<dbReference type="Pfam" id="PF01734">
    <property type="entry name" value="Patatin"/>
    <property type="match status" value="1"/>
</dbReference>
<evidence type="ECO:0000256" key="2">
    <source>
        <dbReference type="ARBA" id="ARBA00022963"/>
    </source>
</evidence>
<dbReference type="Gene3D" id="3.40.1090.10">
    <property type="entry name" value="Cytosolic phospholipase A2 catalytic domain"/>
    <property type="match status" value="1"/>
</dbReference>
<name>A0A0C9UWG3_SPHS4</name>
<dbReference type="Proteomes" id="UP000054279">
    <property type="component" value="Unassembled WGS sequence"/>
</dbReference>
<dbReference type="GO" id="GO:0019369">
    <property type="term" value="P:arachidonate metabolic process"/>
    <property type="evidence" value="ECO:0007669"/>
    <property type="project" value="TreeGrafter"/>
</dbReference>
<dbReference type="PROSITE" id="PS51635">
    <property type="entry name" value="PNPLA"/>
    <property type="match status" value="1"/>
</dbReference>
<keyword evidence="2" id="KW-0442">Lipid degradation</keyword>
<evidence type="ECO:0000313" key="7">
    <source>
        <dbReference type="Proteomes" id="UP000054279"/>
    </source>
</evidence>
<evidence type="ECO:0000256" key="4">
    <source>
        <dbReference type="PROSITE-ProRule" id="PRU01161"/>
    </source>
</evidence>
<dbReference type="HOGENOM" id="CLU_000288_144_4_1"/>
<dbReference type="PANTHER" id="PTHR24185:SF1">
    <property type="entry name" value="CALCIUM-INDEPENDENT PHOSPHOLIPASE A2-GAMMA"/>
    <property type="match status" value="1"/>
</dbReference>
<evidence type="ECO:0000313" key="6">
    <source>
        <dbReference type="EMBL" id="KIJ29470.1"/>
    </source>
</evidence>
<feature type="short sequence motif" description="GXGXXG" evidence="4">
    <location>
        <begin position="21"/>
        <end position="26"/>
    </location>
</feature>
<dbReference type="AlphaFoldDB" id="A0A0C9UWG3"/>
<dbReference type="EMBL" id="KN837282">
    <property type="protein sequence ID" value="KIJ29470.1"/>
    <property type="molecule type" value="Genomic_DNA"/>
</dbReference>
<dbReference type="PANTHER" id="PTHR24185">
    <property type="entry name" value="CALCIUM-INDEPENDENT PHOSPHOLIPASE A2-GAMMA"/>
    <property type="match status" value="1"/>
</dbReference>
<dbReference type="InterPro" id="IPR016035">
    <property type="entry name" value="Acyl_Trfase/lysoPLipase"/>
</dbReference>
<gene>
    <name evidence="6" type="ORF">M422DRAFT_269128</name>
</gene>
<organism evidence="6 7">
    <name type="scientific">Sphaerobolus stellatus (strain SS14)</name>
    <dbReference type="NCBI Taxonomy" id="990650"/>
    <lineage>
        <taxon>Eukaryota</taxon>
        <taxon>Fungi</taxon>
        <taxon>Dikarya</taxon>
        <taxon>Basidiomycota</taxon>
        <taxon>Agaricomycotina</taxon>
        <taxon>Agaricomycetes</taxon>
        <taxon>Phallomycetidae</taxon>
        <taxon>Geastrales</taxon>
        <taxon>Sphaerobolaceae</taxon>
        <taxon>Sphaerobolus</taxon>
    </lineage>
</organism>
<feature type="domain" description="PNPLA" evidence="5">
    <location>
        <begin position="17"/>
        <end position="148"/>
    </location>
</feature>
<protein>
    <recommendedName>
        <fullName evidence="5">PNPLA domain-containing protein</fullName>
    </recommendedName>
</protein>
<dbReference type="GO" id="GO:0016042">
    <property type="term" value="P:lipid catabolic process"/>
    <property type="evidence" value="ECO:0007669"/>
    <property type="project" value="UniProtKB-KW"/>
</dbReference>
<proteinExistence type="predicted"/>
<evidence type="ECO:0000259" key="5">
    <source>
        <dbReference type="PROSITE" id="PS51635"/>
    </source>
</evidence>
<evidence type="ECO:0000256" key="3">
    <source>
        <dbReference type="ARBA" id="ARBA00023098"/>
    </source>
</evidence>
<keyword evidence="1" id="KW-0378">Hydrolase</keyword>
<comment type="caution">
    <text evidence="4">Lacks conserved residue(s) required for the propagation of feature annotation.</text>
</comment>
<dbReference type="SUPFAM" id="SSF52151">
    <property type="entry name" value="FabD/lysophospholipase-like"/>
    <property type="match status" value="1"/>
</dbReference>
<dbReference type="GO" id="GO:0047499">
    <property type="term" value="F:calcium-independent phospholipase A2 activity"/>
    <property type="evidence" value="ECO:0007669"/>
    <property type="project" value="TreeGrafter"/>
</dbReference>
<evidence type="ECO:0000256" key="1">
    <source>
        <dbReference type="ARBA" id="ARBA00022801"/>
    </source>
</evidence>
<dbReference type="GO" id="GO:0016020">
    <property type="term" value="C:membrane"/>
    <property type="evidence" value="ECO:0007669"/>
    <property type="project" value="TreeGrafter"/>
</dbReference>
<sequence>MSNAKRKKDIVGPVNLLSLDGGGIRGVSQLIILDEIMKRIKQRENLDEMPKPCDYFHLIGGSGTGGIIALLLGRLNLTAEDALKEYIVLLEQIFHQSNRTSRLVSKEGGSYKALTMEVAMKHLIARSGQGLSQEELMRQNDEEHLGKT</sequence>
<dbReference type="OrthoDB" id="630895at2759"/>
<dbReference type="GO" id="GO:0046486">
    <property type="term" value="P:glycerolipid metabolic process"/>
    <property type="evidence" value="ECO:0007669"/>
    <property type="project" value="UniProtKB-ARBA"/>
</dbReference>